<name>A0A9X3YMG0_9GAMM</name>
<keyword evidence="1" id="KW-1133">Transmembrane helix</keyword>
<dbReference type="AlphaFoldDB" id="A0A9X3YMG0"/>
<evidence type="ECO:0000313" key="3">
    <source>
        <dbReference type="Proteomes" id="UP001139971"/>
    </source>
</evidence>
<feature type="transmembrane region" description="Helical" evidence="1">
    <location>
        <begin position="227"/>
        <end position="244"/>
    </location>
</feature>
<gene>
    <name evidence="2" type="ORF">OD750_020895</name>
</gene>
<sequence length="582" mass="61044">MLATPSRFDRAASIAPSRFDRAVAAALAVAALVYIVYGLATMAQWTPLTLYADQWRQYVTFLTLDFPGNVVAPDNGHRQVLPNFVAWLDIAAFGGSHVLQLAVGWTSVLAAVALVAAVALRDDALALAPRWAGAFLAAFAVVWLGNARTLAHTGELMHVYLTMALTLAGIVCALRAAGSPAAPSTRSGAWLAAALVCGFAATNTFGYGLASFVGILAALVFSRAPRRAIAIAAGGLVLAALYYFGMRGGDSVSGSLRIDPLQNLLAAARWLGGPLNYVAPYLWQEQAANLLPGMLRGSAQASSALLRAHVAADISAAVWPQALVGGAGIVALLVASARALRTGASPTRTRRLGLAIAWFGLAAAGIIALSRLGYFVEHPDQIYADRYQPWPCLFWLGIALIALGRRTEGHAAWPRVLAAGALALAFIAWPAERGGRIYASLVRGLVENTAAGTATGVLGRDDEFGETLRDELVRGTPVLRQADIPPFSWRETRALGATLADAARPLADAKIATVPIANLFEGDGQRVTVELPPGSMLPARAVLVDGERRVVGIAVRDPRAGAWHLSGYARGTQPPVSAAVLP</sequence>
<feature type="transmembrane region" description="Helical" evidence="1">
    <location>
        <begin position="21"/>
        <end position="40"/>
    </location>
</feature>
<keyword evidence="1" id="KW-0812">Transmembrane</keyword>
<feature type="transmembrane region" description="Helical" evidence="1">
    <location>
        <begin position="157"/>
        <end position="177"/>
    </location>
</feature>
<feature type="transmembrane region" description="Helical" evidence="1">
    <location>
        <begin position="352"/>
        <end position="375"/>
    </location>
</feature>
<feature type="transmembrane region" description="Helical" evidence="1">
    <location>
        <begin position="98"/>
        <end position="120"/>
    </location>
</feature>
<feature type="transmembrane region" description="Helical" evidence="1">
    <location>
        <begin position="412"/>
        <end position="431"/>
    </location>
</feature>
<organism evidence="2 3">
    <name type="scientific">Tahibacter soli</name>
    <dbReference type="NCBI Taxonomy" id="2983605"/>
    <lineage>
        <taxon>Bacteria</taxon>
        <taxon>Pseudomonadati</taxon>
        <taxon>Pseudomonadota</taxon>
        <taxon>Gammaproteobacteria</taxon>
        <taxon>Lysobacterales</taxon>
        <taxon>Rhodanobacteraceae</taxon>
        <taxon>Tahibacter</taxon>
    </lineage>
</organism>
<dbReference type="EMBL" id="JAOVZO020000019">
    <property type="protein sequence ID" value="MDC8015009.1"/>
    <property type="molecule type" value="Genomic_DNA"/>
</dbReference>
<comment type="caution">
    <text evidence="2">The sequence shown here is derived from an EMBL/GenBank/DDBJ whole genome shotgun (WGS) entry which is preliminary data.</text>
</comment>
<accession>A0A9X3YMG0</accession>
<dbReference type="RefSeq" id="WP_263540755.1">
    <property type="nucleotide sequence ID" value="NZ_JAOVZO020000019.1"/>
</dbReference>
<proteinExistence type="predicted"/>
<evidence type="ECO:0000313" key="2">
    <source>
        <dbReference type="EMBL" id="MDC8015009.1"/>
    </source>
</evidence>
<evidence type="ECO:0000256" key="1">
    <source>
        <dbReference type="SAM" id="Phobius"/>
    </source>
</evidence>
<reference evidence="2" key="1">
    <citation type="submission" date="2023-02" db="EMBL/GenBank/DDBJ databases">
        <title>Tahibacter soli sp. nov. isolated from soil.</title>
        <authorList>
            <person name="Baek J.H."/>
            <person name="Lee J.K."/>
            <person name="Choi D.G."/>
            <person name="Jeon C.O."/>
        </authorList>
    </citation>
    <scope>NUCLEOTIDE SEQUENCE</scope>
    <source>
        <strain evidence="2">BL</strain>
    </source>
</reference>
<keyword evidence="1" id="KW-0472">Membrane</keyword>
<dbReference type="Proteomes" id="UP001139971">
    <property type="component" value="Unassembled WGS sequence"/>
</dbReference>
<protein>
    <submittedName>
        <fullName evidence="2">Uncharacterized protein</fullName>
    </submittedName>
</protein>
<feature type="transmembrane region" description="Helical" evidence="1">
    <location>
        <begin position="318"/>
        <end position="340"/>
    </location>
</feature>
<feature type="transmembrane region" description="Helical" evidence="1">
    <location>
        <begin position="189"/>
        <end position="221"/>
    </location>
</feature>
<keyword evidence="3" id="KW-1185">Reference proteome</keyword>
<feature type="transmembrane region" description="Helical" evidence="1">
    <location>
        <begin position="387"/>
        <end position="405"/>
    </location>
</feature>